<keyword evidence="3 5" id="KW-1133">Transmembrane helix</keyword>
<keyword evidence="8" id="KW-1185">Reference proteome</keyword>
<dbReference type="AlphaFoldDB" id="A0AAV3Y974"/>
<evidence type="ECO:0000256" key="5">
    <source>
        <dbReference type="SAM" id="Phobius"/>
    </source>
</evidence>
<accession>A0AAV3Y974</accession>
<dbReference type="PROSITE" id="PS50850">
    <property type="entry name" value="MFS"/>
    <property type="match status" value="1"/>
</dbReference>
<dbReference type="InterPro" id="IPR020846">
    <property type="entry name" value="MFS_dom"/>
</dbReference>
<dbReference type="EMBL" id="BLXT01000662">
    <property type="protein sequence ID" value="GFN79336.1"/>
    <property type="molecule type" value="Genomic_DNA"/>
</dbReference>
<feature type="transmembrane region" description="Helical" evidence="5">
    <location>
        <begin position="50"/>
        <end position="73"/>
    </location>
</feature>
<evidence type="ECO:0000256" key="3">
    <source>
        <dbReference type="ARBA" id="ARBA00022989"/>
    </source>
</evidence>
<reference evidence="7 8" key="1">
    <citation type="journal article" date="2021" name="Elife">
        <title>Chloroplast acquisition without the gene transfer in kleptoplastic sea slugs, Plakobranchus ocellatus.</title>
        <authorList>
            <person name="Maeda T."/>
            <person name="Takahashi S."/>
            <person name="Yoshida T."/>
            <person name="Shimamura S."/>
            <person name="Takaki Y."/>
            <person name="Nagai Y."/>
            <person name="Toyoda A."/>
            <person name="Suzuki Y."/>
            <person name="Arimoto A."/>
            <person name="Ishii H."/>
            <person name="Satoh N."/>
            <person name="Nishiyama T."/>
            <person name="Hasebe M."/>
            <person name="Maruyama T."/>
            <person name="Minagawa J."/>
            <person name="Obokata J."/>
            <person name="Shigenobu S."/>
        </authorList>
    </citation>
    <scope>NUCLEOTIDE SEQUENCE [LARGE SCALE GENOMIC DNA]</scope>
</reference>
<dbReference type="InterPro" id="IPR036259">
    <property type="entry name" value="MFS_trans_sf"/>
</dbReference>
<evidence type="ECO:0000256" key="4">
    <source>
        <dbReference type="ARBA" id="ARBA00023136"/>
    </source>
</evidence>
<dbReference type="SUPFAM" id="SSF103473">
    <property type="entry name" value="MFS general substrate transporter"/>
    <property type="match status" value="1"/>
</dbReference>
<dbReference type="GO" id="GO:0016020">
    <property type="term" value="C:membrane"/>
    <property type="evidence" value="ECO:0007669"/>
    <property type="project" value="UniProtKB-SubCell"/>
</dbReference>
<organism evidence="7 8">
    <name type="scientific">Plakobranchus ocellatus</name>
    <dbReference type="NCBI Taxonomy" id="259542"/>
    <lineage>
        <taxon>Eukaryota</taxon>
        <taxon>Metazoa</taxon>
        <taxon>Spiralia</taxon>
        <taxon>Lophotrochozoa</taxon>
        <taxon>Mollusca</taxon>
        <taxon>Gastropoda</taxon>
        <taxon>Heterobranchia</taxon>
        <taxon>Euthyneura</taxon>
        <taxon>Panpulmonata</taxon>
        <taxon>Sacoglossa</taxon>
        <taxon>Placobranchoidea</taxon>
        <taxon>Plakobranchidae</taxon>
        <taxon>Plakobranchus</taxon>
    </lineage>
</organism>
<dbReference type="Gene3D" id="1.20.1250.20">
    <property type="entry name" value="MFS general substrate transporter like domains"/>
    <property type="match status" value="1"/>
</dbReference>
<name>A0AAV3Y974_9GAST</name>
<gene>
    <name evidence="7" type="ORF">PoB_000584200</name>
</gene>
<dbReference type="Pfam" id="PF07690">
    <property type="entry name" value="MFS_1"/>
    <property type="match status" value="1"/>
</dbReference>
<comment type="caution">
    <text evidence="7">The sequence shown here is derived from an EMBL/GenBank/DDBJ whole genome shotgun (WGS) entry which is preliminary data.</text>
</comment>
<dbReference type="InterPro" id="IPR011701">
    <property type="entry name" value="MFS"/>
</dbReference>
<keyword evidence="2 5" id="KW-0812">Transmembrane</keyword>
<evidence type="ECO:0000313" key="7">
    <source>
        <dbReference type="EMBL" id="GFN79336.1"/>
    </source>
</evidence>
<proteinExistence type="predicted"/>
<sequence>MIHKDPGSRIWLFDSHSRNEDGMPAPDEVGKSILINLKDMADLNLYYEEWITLLLSLVGKFGASAAFAVIYIYSAELFPTVMRNSGMGMCSLSARIGGILAPYIADLGEVISGRWGVAVPLLIFGGLSVAAGLLILFLPETSNRVLPDTVEDAKNFGKTKKNGKNSYALGSEDFSSNMGKDNSAFRMEKF</sequence>
<evidence type="ECO:0000256" key="1">
    <source>
        <dbReference type="ARBA" id="ARBA00004141"/>
    </source>
</evidence>
<evidence type="ECO:0000313" key="8">
    <source>
        <dbReference type="Proteomes" id="UP000735302"/>
    </source>
</evidence>
<evidence type="ECO:0000259" key="6">
    <source>
        <dbReference type="PROSITE" id="PS50850"/>
    </source>
</evidence>
<dbReference type="PANTHER" id="PTHR24064">
    <property type="entry name" value="SOLUTE CARRIER FAMILY 22 MEMBER"/>
    <property type="match status" value="1"/>
</dbReference>
<dbReference type="Proteomes" id="UP000735302">
    <property type="component" value="Unassembled WGS sequence"/>
</dbReference>
<comment type="subcellular location">
    <subcellularLocation>
        <location evidence="1">Membrane</location>
        <topology evidence="1">Multi-pass membrane protein</topology>
    </subcellularLocation>
</comment>
<feature type="transmembrane region" description="Helical" evidence="5">
    <location>
        <begin position="117"/>
        <end position="138"/>
    </location>
</feature>
<feature type="domain" description="Major facilitator superfamily (MFS) profile" evidence="6">
    <location>
        <begin position="1"/>
        <end position="143"/>
    </location>
</feature>
<dbReference type="GO" id="GO:0022857">
    <property type="term" value="F:transmembrane transporter activity"/>
    <property type="evidence" value="ECO:0007669"/>
    <property type="project" value="InterPro"/>
</dbReference>
<evidence type="ECO:0000256" key="2">
    <source>
        <dbReference type="ARBA" id="ARBA00022692"/>
    </source>
</evidence>
<keyword evidence="4 5" id="KW-0472">Membrane</keyword>
<protein>
    <submittedName>
        <fullName evidence="7">Solute carrier family 22 member 13</fullName>
    </submittedName>
</protein>